<dbReference type="GO" id="GO:0006730">
    <property type="term" value="P:one-carbon metabolic process"/>
    <property type="evidence" value="ECO:0007669"/>
    <property type="project" value="UniProtKB-KW"/>
</dbReference>
<evidence type="ECO:0000313" key="11">
    <source>
        <dbReference type="EMBL" id="EAW32894.1"/>
    </source>
</evidence>
<dbReference type="InterPro" id="IPR001796">
    <property type="entry name" value="DHFR_dom"/>
</dbReference>
<evidence type="ECO:0000259" key="10">
    <source>
        <dbReference type="PROSITE" id="PS51330"/>
    </source>
</evidence>
<dbReference type="GO" id="GO:0046452">
    <property type="term" value="P:dihydrofolate metabolic process"/>
    <property type="evidence" value="ECO:0007669"/>
    <property type="project" value="TreeGrafter"/>
</dbReference>
<accession>A0Y9U0</accession>
<dbReference type="GO" id="GO:0005829">
    <property type="term" value="C:cytosol"/>
    <property type="evidence" value="ECO:0007669"/>
    <property type="project" value="TreeGrafter"/>
</dbReference>
<dbReference type="PROSITE" id="PS00075">
    <property type="entry name" value="DHFR_1"/>
    <property type="match status" value="1"/>
</dbReference>
<dbReference type="GO" id="GO:0046655">
    <property type="term" value="P:folic acid metabolic process"/>
    <property type="evidence" value="ECO:0007669"/>
    <property type="project" value="TreeGrafter"/>
</dbReference>
<dbReference type="EMBL" id="AAVT01000001">
    <property type="protein sequence ID" value="EAW32894.1"/>
    <property type="molecule type" value="Genomic_DNA"/>
</dbReference>
<name>A0Y9U0_9GAMM</name>
<evidence type="ECO:0000313" key="12">
    <source>
        <dbReference type="Proteomes" id="UP000004931"/>
    </source>
</evidence>
<keyword evidence="4 8" id="KW-0554">One-carbon metabolism</keyword>
<dbReference type="InterPro" id="IPR024072">
    <property type="entry name" value="DHFR-like_dom_sf"/>
</dbReference>
<evidence type="ECO:0000256" key="5">
    <source>
        <dbReference type="ARBA" id="ARBA00022857"/>
    </source>
</evidence>
<dbReference type="PRINTS" id="PR00070">
    <property type="entry name" value="DHFR"/>
</dbReference>
<dbReference type="GO" id="GO:0046654">
    <property type="term" value="P:tetrahydrofolate biosynthetic process"/>
    <property type="evidence" value="ECO:0007669"/>
    <property type="project" value="UniProtKB-UniPathway"/>
</dbReference>
<evidence type="ECO:0000256" key="8">
    <source>
        <dbReference type="PIRNR" id="PIRNR000194"/>
    </source>
</evidence>
<feature type="domain" description="DHFR" evidence="10">
    <location>
        <begin position="8"/>
        <end position="172"/>
    </location>
</feature>
<dbReference type="OrthoDB" id="9804315at2"/>
<dbReference type="AlphaFoldDB" id="A0Y9U0"/>
<dbReference type="InterPro" id="IPR017925">
    <property type="entry name" value="DHFR_CS"/>
</dbReference>
<comment type="caution">
    <text evidence="11">The sequence shown here is derived from an EMBL/GenBank/DDBJ whole genome shotgun (WGS) entry which is preliminary data.</text>
</comment>
<evidence type="ECO:0000256" key="7">
    <source>
        <dbReference type="ARBA" id="ARBA00025067"/>
    </source>
</evidence>
<dbReference type="PROSITE" id="PS51330">
    <property type="entry name" value="DHFR_2"/>
    <property type="match status" value="1"/>
</dbReference>
<comment type="pathway">
    <text evidence="1 8">Cofactor biosynthesis; tetrahydrofolate biosynthesis; 5,6,7,8-tetrahydrofolate from 7,8-dihydrofolate: step 1/1.</text>
</comment>
<comment type="catalytic activity">
    <reaction evidence="8">
        <text>(6S)-5,6,7,8-tetrahydrofolate + NADP(+) = 7,8-dihydrofolate + NADPH + H(+)</text>
        <dbReference type="Rhea" id="RHEA:15009"/>
        <dbReference type="ChEBI" id="CHEBI:15378"/>
        <dbReference type="ChEBI" id="CHEBI:57451"/>
        <dbReference type="ChEBI" id="CHEBI:57453"/>
        <dbReference type="ChEBI" id="CHEBI:57783"/>
        <dbReference type="ChEBI" id="CHEBI:58349"/>
        <dbReference type="EC" id="1.5.1.3"/>
    </reaction>
</comment>
<dbReference type="UniPathway" id="UPA00077">
    <property type="reaction ID" value="UER00158"/>
</dbReference>
<proteinExistence type="inferred from homology"/>
<dbReference type="CDD" id="cd00209">
    <property type="entry name" value="DHFR"/>
    <property type="match status" value="1"/>
</dbReference>
<comment type="similarity">
    <text evidence="2 8 9">Belongs to the dihydrofolate reductase family.</text>
</comment>
<dbReference type="PANTHER" id="PTHR48069:SF3">
    <property type="entry name" value="DIHYDROFOLATE REDUCTASE"/>
    <property type="match status" value="1"/>
</dbReference>
<comment type="function">
    <text evidence="7 8">Key enzyme in folate metabolism. Catalyzes an essential reaction for de novo glycine and purine synthesis, and for DNA precursor synthesis.</text>
</comment>
<evidence type="ECO:0000256" key="6">
    <source>
        <dbReference type="ARBA" id="ARBA00023002"/>
    </source>
</evidence>
<dbReference type="GO" id="GO:0070401">
    <property type="term" value="F:NADP+ binding"/>
    <property type="evidence" value="ECO:0007669"/>
    <property type="project" value="UniProtKB-ARBA"/>
</dbReference>
<dbReference type="STRING" id="247633.GP2143_16601"/>
<dbReference type="PIRSF" id="PIRSF000194">
    <property type="entry name" value="DHFR"/>
    <property type="match status" value="1"/>
</dbReference>
<dbReference type="Gene3D" id="3.40.430.10">
    <property type="entry name" value="Dihydrofolate Reductase, subunit A"/>
    <property type="match status" value="1"/>
</dbReference>
<keyword evidence="12" id="KW-1185">Reference proteome</keyword>
<dbReference type="EC" id="1.5.1.3" evidence="3 8"/>
<keyword evidence="5 8" id="KW-0521">NADP</keyword>
<dbReference type="Pfam" id="PF00186">
    <property type="entry name" value="DHFR_1"/>
    <property type="match status" value="1"/>
</dbReference>
<dbReference type="FunFam" id="3.40.430.10:FF:000001">
    <property type="entry name" value="Dihydrofolate reductase"/>
    <property type="match status" value="1"/>
</dbReference>
<gene>
    <name evidence="11" type="ORF">GP2143_16601</name>
</gene>
<dbReference type="eggNOG" id="COG0262">
    <property type="taxonomic scope" value="Bacteria"/>
</dbReference>
<evidence type="ECO:0000256" key="4">
    <source>
        <dbReference type="ARBA" id="ARBA00022563"/>
    </source>
</evidence>
<reference evidence="11 12" key="1">
    <citation type="journal article" date="2010" name="J. Bacteriol.">
        <title>Genome sequence of the oligotrophic marine Gammaproteobacterium HTCC2143, isolated from the Oregon Coast.</title>
        <authorList>
            <person name="Oh H.M."/>
            <person name="Kang I."/>
            <person name="Ferriera S."/>
            <person name="Giovannoni S.J."/>
            <person name="Cho J.C."/>
        </authorList>
    </citation>
    <scope>NUCLEOTIDE SEQUENCE [LARGE SCALE GENOMIC DNA]</scope>
    <source>
        <strain evidence="11 12">HTCC2143</strain>
    </source>
</reference>
<evidence type="ECO:0000256" key="1">
    <source>
        <dbReference type="ARBA" id="ARBA00004903"/>
    </source>
</evidence>
<evidence type="ECO:0000256" key="3">
    <source>
        <dbReference type="ARBA" id="ARBA00012856"/>
    </source>
</evidence>
<sequence length="175" mass="19561">MSEDGDVVIAMIVAMAENRVIGRNNQLPWYLPGDLKYFKATTMGKPVIMGRKTYESIGKPLPGRANIVVTGNENYLADGVSVVHSIEEALKRARSIAMVDGAKEIMVIGGAELYKEFLPSIKRLYLTKIHANVDGDACFPALDWRQWQELGREDFDAEGPNPYNYSFIVYQRSGE</sequence>
<dbReference type="Proteomes" id="UP000004931">
    <property type="component" value="Unassembled WGS sequence"/>
</dbReference>
<dbReference type="InterPro" id="IPR012259">
    <property type="entry name" value="DHFR"/>
</dbReference>
<dbReference type="GO" id="GO:0004146">
    <property type="term" value="F:dihydrofolate reductase activity"/>
    <property type="evidence" value="ECO:0007669"/>
    <property type="project" value="UniProtKB-EC"/>
</dbReference>
<evidence type="ECO:0000256" key="9">
    <source>
        <dbReference type="RuleBase" id="RU004474"/>
    </source>
</evidence>
<protein>
    <recommendedName>
        <fullName evidence="3 8">Dihydrofolate reductase</fullName>
        <ecNumber evidence="3 8">1.5.1.3</ecNumber>
    </recommendedName>
</protein>
<organism evidence="11 12">
    <name type="scientific">marine gamma proteobacterium HTCC2143</name>
    <dbReference type="NCBI Taxonomy" id="247633"/>
    <lineage>
        <taxon>Bacteria</taxon>
        <taxon>Pseudomonadati</taxon>
        <taxon>Pseudomonadota</taxon>
        <taxon>Gammaproteobacteria</taxon>
        <taxon>Cellvibrionales</taxon>
        <taxon>Spongiibacteraceae</taxon>
        <taxon>BD1-7 clade</taxon>
    </lineage>
</organism>
<dbReference type="SUPFAM" id="SSF53597">
    <property type="entry name" value="Dihydrofolate reductase-like"/>
    <property type="match status" value="1"/>
</dbReference>
<keyword evidence="6 8" id="KW-0560">Oxidoreductase</keyword>
<dbReference type="PANTHER" id="PTHR48069">
    <property type="entry name" value="DIHYDROFOLATE REDUCTASE"/>
    <property type="match status" value="1"/>
</dbReference>
<evidence type="ECO:0000256" key="2">
    <source>
        <dbReference type="ARBA" id="ARBA00009539"/>
    </source>
</evidence>